<dbReference type="GO" id="GO:0043214">
    <property type="term" value="F:ABC-type bacteriocin transporter activity"/>
    <property type="evidence" value="ECO:0007669"/>
    <property type="project" value="InterPro"/>
</dbReference>
<evidence type="ECO:0000256" key="11">
    <source>
        <dbReference type="SAM" id="Phobius"/>
    </source>
</evidence>
<dbReference type="InterPro" id="IPR027417">
    <property type="entry name" value="P-loop_NTPase"/>
</dbReference>
<dbReference type="Pfam" id="PF00664">
    <property type="entry name" value="ABC_membrane"/>
    <property type="match status" value="1"/>
</dbReference>
<accession>A0A381J9C7</accession>
<dbReference type="PANTHER" id="PTHR43394">
    <property type="entry name" value="ATP-DEPENDENT PERMEASE MDL1, MITOCHONDRIAL"/>
    <property type="match status" value="1"/>
</dbReference>
<dbReference type="PROSITE" id="PS00211">
    <property type="entry name" value="ABC_TRANSPORTER_1"/>
    <property type="match status" value="1"/>
</dbReference>
<keyword evidence="5" id="KW-0547">Nucleotide-binding</keyword>
<dbReference type="GO" id="GO:0008234">
    <property type="term" value="F:cysteine-type peptidase activity"/>
    <property type="evidence" value="ECO:0007669"/>
    <property type="project" value="InterPro"/>
</dbReference>
<evidence type="ECO:0000259" key="12">
    <source>
        <dbReference type="PROSITE" id="PS50893"/>
    </source>
</evidence>
<evidence type="ECO:0000256" key="10">
    <source>
        <dbReference type="ARBA" id="ARBA00023136"/>
    </source>
</evidence>
<keyword evidence="9 11" id="KW-1133">Transmembrane helix</keyword>
<evidence type="ECO:0000313" key="15">
    <source>
        <dbReference type="Proteomes" id="UP000254664"/>
    </source>
</evidence>
<evidence type="ECO:0000256" key="1">
    <source>
        <dbReference type="ARBA" id="ARBA00004651"/>
    </source>
</evidence>
<organism evidence="14 15">
    <name type="scientific">Clostridium putrefaciens</name>
    <dbReference type="NCBI Taxonomy" id="99675"/>
    <lineage>
        <taxon>Bacteria</taxon>
        <taxon>Bacillati</taxon>
        <taxon>Bacillota</taxon>
        <taxon>Clostridia</taxon>
        <taxon>Eubacteriales</taxon>
        <taxon>Clostridiaceae</taxon>
        <taxon>Clostridium</taxon>
    </lineage>
</organism>
<dbReference type="Pfam" id="PF00005">
    <property type="entry name" value="ABC_tran"/>
    <property type="match status" value="1"/>
</dbReference>
<feature type="transmembrane region" description="Helical" evidence="11">
    <location>
        <begin position="30"/>
        <end position="52"/>
    </location>
</feature>
<dbReference type="NCBIfam" id="TIGR01193">
    <property type="entry name" value="bacteriocin_ABC"/>
    <property type="match status" value="1"/>
</dbReference>
<keyword evidence="6 14" id="KW-0378">Hydrolase</keyword>
<dbReference type="PROSITE" id="PS50929">
    <property type="entry name" value="ABC_TM1F"/>
    <property type="match status" value="1"/>
</dbReference>
<dbReference type="EMBL" id="UFWZ01000001">
    <property type="protein sequence ID" value="SUY46972.1"/>
    <property type="molecule type" value="Genomic_DNA"/>
</dbReference>
<dbReference type="InterPro" id="IPR017871">
    <property type="entry name" value="ABC_transporter-like_CS"/>
</dbReference>
<evidence type="ECO:0000259" key="13">
    <source>
        <dbReference type="PROSITE" id="PS50929"/>
    </source>
</evidence>
<evidence type="ECO:0000256" key="4">
    <source>
        <dbReference type="ARBA" id="ARBA00022692"/>
    </source>
</evidence>
<dbReference type="GO" id="GO:0016887">
    <property type="term" value="F:ATP hydrolysis activity"/>
    <property type="evidence" value="ECO:0007669"/>
    <property type="project" value="InterPro"/>
</dbReference>
<feature type="transmembrane region" description="Helical" evidence="11">
    <location>
        <begin position="141"/>
        <end position="164"/>
    </location>
</feature>
<evidence type="ECO:0000256" key="7">
    <source>
        <dbReference type="ARBA" id="ARBA00022840"/>
    </source>
</evidence>
<feature type="domain" description="ABC transmembrane type-1" evidence="13">
    <location>
        <begin position="34"/>
        <end position="313"/>
    </location>
</feature>
<dbReference type="InterPro" id="IPR005897">
    <property type="entry name" value="Pept_C39_ABC_bacteriocin"/>
</dbReference>
<reference evidence="14 15" key="1">
    <citation type="submission" date="2018-06" db="EMBL/GenBank/DDBJ databases">
        <authorList>
            <consortium name="Pathogen Informatics"/>
            <person name="Doyle S."/>
        </authorList>
    </citation>
    <scope>NUCLEOTIDE SEQUENCE [LARGE SCALE GENOMIC DNA]</scope>
    <source>
        <strain evidence="14 15">NCTC9836</strain>
    </source>
</reference>
<keyword evidence="2" id="KW-0813">Transport</keyword>
<dbReference type="Gene3D" id="3.40.50.300">
    <property type="entry name" value="P-loop containing nucleotide triphosphate hydrolases"/>
    <property type="match status" value="1"/>
</dbReference>
<protein>
    <submittedName>
        <fullName evidence="14">Bacteriocin ABC transporter ATP-binding/permease</fullName>
        <ecNumber evidence="14">3.4.22.-</ecNumber>
    </submittedName>
</protein>
<dbReference type="SUPFAM" id="SSF90123">
    <property type="entry name" value="ABC transporter transmembrane region"/>
    <property type="match status" value="1"/>
</dbReference>
<dbReference type="FunFam" id="3.40.50.300:FF:000287">
    <property type="entry name" value="Multidrug ABC transporter ATP-binding protein"/>
    <property type="match status" value="1"/>
</dbReference>
<comment type="subcellular location">
    <subcellularLocation>
        <location evidence="1">Cell membrane</location>
        <topology evidence="1">Multi-pass membrane protein</topology>
    </subcellularLocation>
</comment>
<keyword evidence="8" id="KW-1278">Translocase</keyword>
<evidence type="ECO:0000256" key="9">
    <source>
        <dbReference type="ARBA" id="ARBA00022989"/>
    </source>
</evidence>
<sequence length="600" mass="67640">MTPTTKFTKGNETKGLFNRFFSLLKPQKRLLVNIFLASILITILGIGGSFYFKFLLDDIVPNNLTTTLHIFSIGIVLLTVFKVLTEAFRTQLLIHLGQKLDIPLMLGYYNHVINLPMNFFGTREVGEIISRFNDASKIRDAISGATLTMMIDTFMVIIGGIILYNQNHTLFALTIIPVILYGIIVFSFKKAIEEVNRETMQSNAKLTSYLVESLNGIETVKAFNAEREVNLETEKRFVKLIKNVFKNGFINNLQGSLKSGVKAIFAIVILWLGGMQVLKGNISMGELLTFNALLAYFLSPIENIINLQPMLQTAVVAGERLGEILDLELEKSVDEDKKINPQSLKGTIEFKGVDFRYGTRQLVLKDINFNIKPGEKIALVGESGSGKTTLVKILMKFYEHEKGELLISGYNIKDINIESLRDKIAYISQETFLFNGTIIENMSLGNPYLTYEEIIEACKKAQIHDFVNSLPLRYNTMIEENGSNFSGGQKQRFSIARAILRKPEILIMDEATSSLDSITEKSIEKTMNEFSEGITTIVIAHRLSTIMRCDTIYVMDKGEIKESGSHKDLLKTGGMYYELWKDQLPEVYYEEVAATKEVGK</sequence>
<feature type="domain" description="ABC transporter" evidence="12">
    <location>
        <begin position="348"/>
        <end position="582"/>
    </location>
</feature>
<keyword evidence="4 11" id="KW-0812">Transmembrane</keyword>
<dbReference type="Proteomes" id="UP000254664">
    <property type="component" value="Unassembled WGS sequence"/>
</dbReference>
<proteinExistence type="predicted"/>
<feature type="transmembrane region" description="Helical" evidence="11">
    <location>
        <begin position="64"/>
        <end position="84"/>
    </location>
</feature>
<keyword evidence="15" id="KW-1185">Reference proteome</keyword>
<dbReference type="GO" id="GO:0005524">
    <property type="term" value="F:ATP binding"/>
    <property type="evidence" value="ECO:0007669"/>
    <property type="project" value="UniProtKB-KW"/>
</dbReference>
<dbReference type="AlphaFoldDB" id="A0A381J9C7"/>
<evidence type="ECO:0000256" key="8">
    <source>
        <dbReference type="ARBA" id="ARBA00022967"/>
    </source>
</evidence>
<dbReference type="SUPFAM" id="SSF52540">
    <property type="entry name" value="P-loop containing nucleoside triphosphate hydrolases"/>
    <property type="match status" value="1"/>
</dbReference>
<feature type="transmembrane region" description="Helical" evidence="11">
    <location>
        <begin position="260"/>
        <end position="278"/>
    </location>
</feature>
<dbReference type="GO" id="GO:0015421">
    <property type="term" value="F:ABC-type oligopeptide transporter activity"/>
    <property type="evidence" value="ECO:0007669"/>
    <property type="project" value="TreeGrafter"/>
</dbReference>
<dbReference type="SMART" id="SM00382">
    <property type="entry name" value="AAA"/>
    <property type="match status" value="1"/>
</dbReference>
<evidence type="ECO:0000313" key="14">
    <source>
        <dbReference type="EMBL" id="SUY46972.1"/>
    </source>
</evidence>
<dbReference type="InterPro" id="IPR036640">
    <property type="entry name" value="ABC1_TM_sf"/>
</dbReference>
<dbReference type="PANTHER" id="PTHR43394:SF1">
    <property type="entry name" value="ATP-BINDING CASSETTE SUB-FAMILY B MEMBER 10, MITOCHONDRIAL"/>
    <property type="match status" value="1"/>
</dbReference>
<keyword evidence="10 11" id="KW-0472">Membrane</keyword>
<dbReference type="InterPro" id="IPR011527">
    <property type="entry name" value="ABC1_TM_dom"/>
</dbReference>
<evidence type="ECO:0000256" key="2">
    <source>
        <dbReference type="ARBA" id="ARBA00022448"/>
    </source>
</evidence>
<dbReference type="CDD" id="cd18570">
    <property type="entry name" value="ABC_6TM_PCAT1_LagD_like"/>
    <property type="match status" value="1"/>
</dbReference>
<keyword evidence="3" id="KW-1003">Cell membrane</keyword>
<evidence type="ECO:0000256" key="5">
    <source>
        <dbReference type="ARBA" id="ARBA00022741"/>
    </source>
</evidence>
<gene>
    <name evidence="14" type="primary">lagD_1</name>
    <name evidence="14" type="ORF">NCTC9836_01293</name>
</gene>
<dbReference type="GO" id="GO:0005886">
    <property type="term" value="C:plasma membrane"/>
    <property type="evidence" value="ECO:0007669"/>
    <property type="project" value="UniProtKB-SubCell"/>
</dbReference>
<dbReference type="EC" id="3.4.22.-" evidence="14"/>
<dbReference type="InterPro" id="IPR039421">
    <property type="entry name" value="Type_1_exporter"/>
</dbReference>
<dbReference type="InterPro" id="IPR003593">
    <property type="entry name" value="AAA+_ATPase"/>
</dbReference>
<evidence type="ECO:0000256" key="3">
    <source>
        <dbReference type="ARBA" id="ARBA00022475"/>
    </source>
</evidence>
<name>A0A381J9C7_9CLOT</name>
<dbReference type="PROSITE" id="PS50893">
    <property type="entry name" value="ABC_TRANSPORTER_2"/>
    <property type="match status" value="1"/>
</dbReference>
<feature type="transmembrane region" description="Helical" evidence="11">
    <location>
        <begin position="170"/>
        <end position="188"/>
    </location>
</feature>
<evidence type="ECO:0000256" key="6">
    <source>
        <dbReference type="ARBA" id="ARBA00022801"/>
    </source>
</evidence>
<dbReference type="InterPro" id="IPR003439">
    <property type="entry name" value="ABC_transporter-like_ATP-bd"/>
</dbReference>
<dbReference type="Gene3D" id="1.20.1560.10">
    <property type="entry name" value="ABC transporter type 1, transmembrane domain"/>
    <property type="match status" value="1"/>
</dbReference>
<keyword evidence="7 14" id="KW-0067">ATP-binding</keyword>